<dbReference type="RefSeq" id="WP_188762073.1">
    <property type="nucleotide sequence ID" value="NZ_BMJM01000003.1"/>
</dbReference>
<dbReference type="EMBL" id="BMJM01000003">
    <property type="protein sequence ID" value="GGE07670.1"/>
    <property type="molecule type" value="Genomic_DNA"/>
</dbReference>
<evidence type="ECO:0000313" key="3">
    <source>
        <dbReference type="Proteomes" id="UP000635071"/>
    </source>
</evidence>
<proteinExistence type="predicted"/>
<dbReference type="PANTHER" id="PTHR34310">
    <property type="entry name" value="DUF427 DOMAIN PROTEIN (AFU_ORTHOLOGUE AFUA_3G02220)"/>
    <property type="match status" value="1"/>
</dbReference>
<keyword evidence="3" id="KW-1185">Reference proteome</keyword>
<dbReference type="PANTHER" id="PTHR34310:SF5">
    <property type="entry name" value="DUF427 DOMAIN PROTEIN (AFU_ORTHOLOGUE AFUA_3G02220)"/>
    <property type="match status" value="1"/>
</dbReference>
<evidence type="ECO:0000313" key="2">
    <source>
        <dbReference type="EMBL" id="GGE07670.1"/>
    </source>
</evidence>
<evidence type="ECO:0000259" key="1">
    <source>
        <dbReference type="Pfam" id="PF04248"/>
    </source>
</evidence>
<accession>A0A916ZPA7</accession>
<reference evidence="2" key="1">
    <citation type="journal article" date="2014" name="Int. J. Syst. Evol. Microbiol.">
        <title>Complete genome sequence of Corynebacterium casei LMG S-19264T (=DSM 44701T), isolated from a smear-ripened cheese.</title>
        <authorList>
            <consortium name="US DOE Joint Genome Institute (JGI-PGF)"/>
            <person name="Walter F."/>
            <person name="Albersmeier A."/>
            <person name="Kalinowski J."/>
            <person name="Ruckert C."/>
        </authorList>
    </citation>
    <scope>NUCLEOTIDE SEQUENCE</scope>
    <source>
        <strain evidence="2">CGMCC 1.15519</strain>
    </source>
</reference>
<dbReference type="Proteomes" id="UP000635071">
    <property type="component" value="Unassembled WGS sequence"/>
</dbReference>
<dbReference type="AlphaFoldDB" id="A0A916ZPA7"/>
<dbReference type="Gene3D" id="2.170.150.40">
    <property type="entry name" value="Domain of unknown function (DUF427)"/>
    <property type="match status" value="1"/>
</dbReference>
<dbReference type="InterPro" id="IPR007361">
    <property type="entry name" value="DUF427"/>
</dbReference>
<reference evidence="2" key="2">
    <citation type="submission" date="2020-09" db="EMBL/GenBank/DDBJ databases">
        <authorList>
            <person name="Sun Q."/>
            <person name="Zhou Y."/>
        </authorList>
    </citation>
    <scope>NUCLEOTIDE SEQUENCE</scope>
    <source>
        <strain evidence="2">CGMCC 1.15519</strain>
    </source>
</reference>
<dbReference type="Pfam" id="PF04248">
    <property type="entry name" value="NTP_transf_9"/>
    <property type="match status" value="1"/>
</dbReference>
<gene>
    <name evidence="2" type="ORF">GCM10011529_12580</name>
</gene>
<organism evidence="2 3">
    <name type="scientific">Sandarakinorhabdus glacialis</name>
    <dbReference type="NCBI Taxonomy" id="1614636"/>
    <lineage>
        <taxon>Bacteria</taxon>
        <taxon>Pseudomonadati</taxon>
        <taxon>Pseudomonadota</taxon>
        <taxon>Alphaproteobacteria</taxon>
        <taxon>Sphingomonadales</taxon>
        <taxon>Sphingosinicellaceae</taxon>
        <taxon>Sandarakinorhabdus</taxon>
    </lineage>
</organism>
<feature type="domain" description="DUF427" evidence="1">
    <location>
        <begin position="3"/>
        <end position="88"/>
    </location>
</feature>
<dbReference type="InterPro" id="IPR038694">
    <property type="entry name" value="DUF427_sf"/>
</dbReference>
<name>A0A916ZPA7_9SPHN</name>
<sequence>MPKAIWNDIVLADTDDTVIVEGNHYFPVSAVDPALLKPSATTTVCGWKGLANYYTIVAGGAENVDAAWYYAEPKDAAAEIKGRLAFWKGVKVV</sequence>
<protein>
    <recommendedName>
        <fullName evidence="1">DUF427 domain-containing protein</fullName>
    </recommendedName>
</protein>
<comment type="caution">
    <text evidence="2">The sequence shown here is derived from an EMBL/GenBank/DDBJ whole genome shotgun (WGS) entry which is preliminary data.</text>
</comment>